<gene>
    <name evidence="6" type="ORF">C2845_PM03G18260</name>
</gene>
<dbReference type="AlphaFoldDB" id="A0A3L6T799"/>
<dbReference type="PANTHER" id="PTHR45614:SF285">
    <property type="entry name" value="TRANSCRIPTION FACTOR MYB98"/>
    <property type="match status" value="1"/>
</dbReference>
<proteinExistence type="predicted"/>
<dbReference type="Pfam" id="PF13921">
    <property type="entry name" value="Myb_DNA-bind_6"/>
    <property type="match status" value="1"/>
</dbReference>
<dbReference type="STRING" id="4540.A0A3L6T799"/>
<keyword evidence="2" id="KW-0238">DNA-binding</keyword>
<protein>
    <recommendedName>
        <fullName evidence="8">Transcription factor MYB98-like</fullName>
    </recommendedName>
</protein>
<organism evidence="6 7">
    <name type="scientific">Panicum miliaceum</name>
    <name type="common">Proso millet</name>
    <name type="synonym">Broomcorn millet</name>
    <dbReference type="NCBI Taxonomy" id="4540"/>
    <lineage>
        <taxon>Eukaryota</taxon>
        <taxon>Viridiplantae</taxon>
        <taxon>Streptophyta</taxon>
        <taxon>Embryophyta</taxon>
        <taxon>Tracheophyta</taxon>
        <taxon>Spermatophyta</taxon>
        <taxon>Magnoliopsida</taxon>
        <taxon>Liliopsida</taxon>
        <taxon>Poales</taxon>
        <taxon>Poaceae</taxon>
        <taxon>PACMAD clade</taxon>
        <taxon>Panicoideae</taxon>
        <taxon>Panicodae</taxon>
        <taxon>Paniceae</taxon>
        <taxon>Panicinae</taxon>
        <taxon>Panicum</taxon>
        <taxon>Panicum sect. Panicum</taxon>
    </lineage>
</organism>
<evidence type="ECO:0008006" key="8">
    <source>
        <dbReference type="Google" id="ProtNLM"/>
    </source>
</evidence>
<feature type="domain" description="HTH myb-type" evidence="5">
    <location>
        <begin position="168"/>
        <end position="223"/>
    </location>
</feature>
<comment type="caution">
    <text evidence="6">The sequence shown here is derived from an EMBL/GenBank/DDBJ whole genome shotgun (WGS) entry which is preliminary data.</text>
</comment>
<dbReference type="PANTHER" id="PTHR45614">
    <property type="entry name" value="MYB PROTEIN-RELATED"/>
    <property type="match status" value="1"/>
</dbReference>
<evidence type="ECO:0000313" key="7">
    <source>
        <dbReference type="Proteomes" id="UP000275267"/>
    </source>
</evidence>
<dbReference type="InterPro" id="IPR009057">
    <property type="entry name" value="Homeodomain-like_sf"/>
</dbReference>
<evidence type="ECO:0000256" key="1">
    <source>
        <dbReference type="ARBA" id="ARBA00022737"/>
    </source>
</evidence>
<feature type="domain" description="Myb-like" evidence="4">
    <location>
        <begin position="168"/>
        <end position="219"/>
    </location>
</feature>
<reference evidence="7" key="1">
    <citation type="journal article" date="2019" name="Nat. Commun.">
        <title>The genome of broomcorn millet.</title>
        <authorList>
            <person name="Zou C."/>
            <person name="Miki D."/>
            <person name="Li D."/>
            <person name="Tang Q."/>
            <person name="Xiao L."/>
            <person name="Rajput S."/>
            <person name="Deng P."/>
            <person name="Jia W."/>
            <person name="Huang R."/>
            <person name="Zhang M."/>
            <person name="Sun Y."/>
            <person name="Hu J."/>
            <person name="Fu X."/>
            <person name="Schnable P.S."/>
            <person name="Li F."/>
            <person name="Zhang H."/>
            <person name="Feng B."/>
            <person name="Zhu X."/>
            <person name="Liu R."/>
            <person name="Schnable J.C."/>
            <person name="Zhu J.-K."/>
            <person name="Zhang H."/>
        </authorList>
    </citation>
    <scope>NUCLEOTIDE SEQUENCE [LARGE SCALE GENOMIC DNA]</scope>
</reference>
<dbReference type="PROSITE" id="PS51294">
    <property type="entry name" value="HTH_MYB"/>
    <property type="match status" value="2"/>
</dbReference>
<feature type="region of interest" description="Disordered" evidence="3">
    <location>
        <begin position="269"/>
        <end position="291"/>
    </location>
</feature>
<evidence type="ECO:0000256" key="2">
    <source>
        <dbReference type="ARBA" id="ARBA00023125"/>
    </source>
</evidence>
<dbReference type="PROSITE" id="PS50090">
    <property type="entry name" value="MYB_LIKE"/>
    <property type="match status" value="2"/>
</dbReference>
<dbReference type="Gene3D" id="1.10.10.60">
    <property type="entry name" value="Homeodomain-like"/>
    <property type="match status" value="2"/>
</dbReference>
<dbReference type="InterPro" id="IPR050560">
    <property type="entry name" value="MYB_TF"/>
</dbReference>
<dbReference type="InterPro" id="IPR017930">
    <property type="entry name" value="Myb_dom"/>
</dbReference>
<dbReference type="GO" id="GO:0000978">
    <property type="term" value="F:RNA polymerase II cis-regulatory region sequence-specific DNA binding"/>
    <property type="evidence" value="ECO:0007669"/>
    <property type="project" value="TreeGrafter"/>
</dbReference>
<dbReference type="CDD" id="cd00167">
    <property type="entry name" value="SANT"/>
    <property type="match status" value="2"/>
</dbReference>
<feature type="compositionally biased region" description="Basic residues" evidence="3">
    <location>
        <begin position="269"/>
        <end position="281"/>
    </location>
</feature>
<evidence type="ECO:0000259" key="5">
    <source>
        <dbReference type="PROSITE" id="PS51294"/>
    </source>
</evidence>
<feature type="domain" description="HTH myb-type" evidence="5">
    <location>
        <begin position="224"/>
        <end position="274"/>
    </location>
</feature>
<dbReference type="EMBL" id="PQIB02000002">
    <property type="protein sequence ID" value="RLN33040.1"/>
    <property type="molecule type" value="Genomic_DNA"/>
</dbReference>
<name>A0A3L6T799_PANMI</name>
<dbReference type="Proteomes" id="UP000275267">
    <property type="component" value="Unassembled WGS sequence"/>
</dbReference>
<accession>A0A3L6T799</accession>
<dbReference type="OrthoDB" id="2143914at2759"/>
<keyword evidence="7" id="KW-1185">Reference proteome</keyword>
<feature type="domain" description="Myb-like" evidence="4">
    <location>
        <begin position="220"/>
        <end position="270"/>
    </location>
</feature>
<evidence type="ECO:0000313" key="6">
    <source>
        <dbReference type="EMBL" id="RLN33040.1"/>
    </source>
</evidence>
<dbReference type="GO" id="GO:0005634">
    <property type="term" value="C:nucleus"/>
    <property type="evidence" value="ECO:0007669"/>
    <property type="project" value="TreeGrafter"/>
</dbReference>
<dbReference type="FunFam" id="1.10.10.60:FF:000010">
    <property type="entry name" value="Transcriptional activator Myb isoform A"/>
    <property type="match status" value="1"/>
</dbReference>
<dbReference type="GO" id="GO:0000981">
    <property type="term" value="F:DNA-binding transcription factor activity, RNA polymerase II-specific"/>
    <property type="evidence" value="ECO:0007669"/>
    <property type="project" value="TreeGrafter"/>
</dbReference>
<evidence type="ECO:0000259" key="4">
    <source>
        <dbReference type="PROSITE" id="PS50090"/>
    </source>
</evidence>
<evidence type="ECO:0000256" key="3">
    <source>
        <dbReference type="SAM" id="MobiDB-lite"/>
    </source>
</evidence>
<dbReference type="SUPFAM" id="SSF46689">
    <property type="entry name" value="Homeodomain-like"/>
    <property type="match status" value="1"/>
</dbReference>
<dbReference type="InterPro" id="IPR001005">
    <property type="entry name" value="SANT/Myb"/>
</dbReference>
<dbReference type="SMART" id="SM00717">
    <property type="entry name" value="SANT"/>
    <property type="match status" value="2"/>
</dbReference>
<sequence length="477" mass="53986">MAPRPPELMETELVEEVLFHLPLGNPMSLISNPGIRSRFLCVPAILSLHKIWFSFSTQISKAETIQNGHYELHPVDHPFEAIGDYTSGSMLPSATFNDLQYFSERETKKPIFGQASSVGHRFESQLHLLTPKTEVSHLIENGLGSYKAYEMNGSFLPRKKAYSISLKKANVVKGQWTPKEDRKLVKLVEQFGLRKWSYIAQMLPGRVGKQCRERWHNHLRPNIKKDIWSDEEDMVLIHAHKEVGNKWAEIAKRLPGRTENSIKNHWNATKRRQFARRRSRTSSKQGPKSGTLLQNYIKGLGIGPSKNVIAPLAQPTLLSSSSLPATPRAGPAKMIDERLKHNNLSSILDSQGILSIHEQNYSSKAQSCEELAVAPMCDDFSIDMLCDSLFDTKEDTCFQVYTVDDDMDMNCIFNRVDHAIKVDCEIDMEMMWDDEDGLGCVEEPAGSAQIEAVHVKEEMDLIQMVAVTQKYGEAEKN</sequence>
<keyword evidence="1" id="KW-0677">Repeat</keyword>